<gene>
    <name evidence="1" type="ORF">MF626_000664</name>
</gene>
<dbReference type="RefSeq" id="WP_250260982.1">
    <property type="nucleotide sequence ID" value="NZ_CP097770.1"/>
</dbReference>
<reference evidence="1" key="1">
    <citation type="submission" date="2022-11" db="EMBL/GenBank/DDBJ databases">
        <authorList>
            <person name="Vasilchenko N.G."/>
            <person name="Prazdnova E.V."/>
            <person name="Gorovtsov A.V."/>
            <person name="Chistyakov V.A."/>
            <person name="Pak M.L."/>
        </authorList>
    </citation>
    <scope>NUCLEOTIDE SEQUENCE</scope>
    <source>
        <strain evidence="1">R 4.5</strain>
    </source>
</reference>
<proteinExistence type="predicted"/>
<dbReference type="AlphaFoldDB" id="A0AAE9L8P8"/>
<accession>A0AAE9L8P8</accession>
<name>A0AAE9L8P8_PAEPO</name>
<dbReference type="Proteomes" id="UP001055784">
    <property type="component" value="Chromosome"/>
</dbReference>
<evidence type="ECO:0000313" key="1">
    <source>
        <dbReference type="EMBL" id="URJ51257.1"/>
    </source>
</evidence>
<evidence type="ECO:0000313" key="2">
    <source>
        <dbReference type="Proteomes" id="UP001055784"/>
    </source>
</evidence>
<organism evidence="1 2">
    <name type="scientific">Paenibacillus polymyxa</name>
    <name type="common">Bacillus polymyxa</name>
    <dbReference type="NCBI Taxonomy" id="1406"/>
    <lineage>
        <taxon>Bacteria</taxon>
        <taxon>Bacillati</taxon>
        <taxon>Bacillota</taxon>
        <taxon>Bacilli</taxon>
        <taxon>Bacillales</taxon>
        <taxon>Paenibacillaceae</taxon>
        <taxon>Paenibacillus</taxon>
    </lineage>
</organism>
<sequence>MTTYNDTIQKVKDLIYGDGSIIASRDIFTRVKKEVKEAQEDPTLSGIGIAQKARGIREKGAVELARIIRANKAAIDAELDVAEKSVRSVISAPNPQPSAEQLREFTDKYGSLKTELLVFNNKRAAQQLLEFMEDIRDPHIAKIIVDDFANTGVELNKHITDPLQLRTSYEQIKATAETDAKTQARQSLDEIARLRAAQPVNSMVRLGAAPTLGEELTDKVLRDHESFLQVHGE</sequence>
<protein>
    <submittedName>
        <fullName evidence="1">Uncharacterized protein</fullName>
    </submittedName>
</protein>
<dbReference type="EMBL" id="CP097770">
    <property type="protein sequence ID" value="URJ51257.1"/>
    <property type="molecule type" value="Genomic_DNA"/>
</dbReference>